<proteinExistence type="predicted"/>
<dbReference type="CDD" id="cd16328">
    <property type="entry name" value="RseA_N"/>
    <property type="match status" value="1"/>
</dbReference>
<dbReference type="InterPro" id="IPR005572">
    <property type="entry name" value="Anti-sigma_E_RseA_N"/>
</dbReference>
<keyword evidence="1" id="KW-1133">Transmembrane helix</keyword>
<keyword evidence="1" id="KW-0472">Membrane</keyword>
<dbReference type="AlphaFoldDB" id="J4KSB3"/>
<dbReference type="EMBL" id="JH611193">
    <property type="protein sequence ID" value="EJP72404.1"/>
    <property type="molecule type" value="Genomic_DNA"/>
</dbReference>
<dbReference type="Gene3D" id="1.10.10.880">
    <property type="entry name" value="Anti sigma-E protein RseA, N-terminal domain"/>
    <property type="match status" value="1"/>
</dbReference>
<sequence length="228" mass="26112">MDKNNIDEYISAFYDGELNPEETDELLNKVDSDKYLKDKFYRYGILSAAINRETNNIESINSKTKTQYFNNNWISHGLTAAASVLLTIFIINDPQVSRMGIDKNSKSLINNAIDSSFQELKNDSNEDLLVNHVINFISDSSLLNVNSSYPDLKNVGYSLEDNRKRFYSNGQENFVLHIEKKEIGINKIRYWKHNDKNIFLIPLSNGRLLTLYGNISPKSAVMIAKTIK</sequence>
<evidence type="ECO:0000313" key="2">
    <source>
        <dbReference type="EMBL" id="EJP72404.1"/>
    </source>
</evidence>
<evidence type="ECO:0008006" key="4">
    <source>
        <dbReference type="Google" id="ProtNLM"/>
    </source>
</evidence>
<evidence type="ECO:0000256" key="1">
    <source>
        <dbReference type="SAM" id="Phobius"/>
    </source>
</evidence>
<reference evidence="2 3" key="1">
    <citation type="journal article" date="2012" name="ISME J.">
        <title>Genomic insights to SAR86, an abundant and uncultivated marine bacterial lineage.</title>
        <authorList>
            <person name="Dupont C.L."/>
            <person name="Rusch D.B."/>
            <person name="Yooseph S."/>
            <person name="Lombardo M.J."/>
            <person name="Richter R.A."/>
            <person name="Valas R."/>
            <person name="Novotny M."/>
            <person name="Yee-Greenbaum J."/>
            <person name="Selengut J.D."/>
            <person name="Haft D.H."/>
            <person name="Halpern A.L."/>
            <person name="Lasken R.S."/>
            <person name="Nealson K."/>
            <person name="Friedman R."/>
            <person name="Venter J.C."/>
        </authorList>
    </citation>
    <scope>NUCLEOTIDE SEQUENCE [LARGE SCALE GENOMIC DNA]</scope>
</reference>
<gene>
    <name evidence="2" type="ORF">NT02SARS_1212</name>
</gene>
<accession>J4KSB3</accession>
<keyword evidence="1" id="KW-0812">Transmembrane</keyword>
<dbReference type="GO" id="GO:0016989">
    <property type="term" value="F:sigma factor antagonist activity"/>
    <property type="evidence" value="ECO:0007669"/>
    <property type="project" value="InterPro"/>
</dbReference>
<evidence type="ECO:0000313" key="3">
    <source>
        <dbReference type="Proteomes" id="UP000010116"/>
    </source>
</evidence>
<name>J4KSB3_9GAMM</name>
<organism evidence="2 3">
    <name type="scientific">SAR86 cluster bacterium SAR86B</name>
    <dbReference type="NCBI Taxonomy" id="1123867"/>
    <lineage>
        <taxon>Bacteria</taxon>
        <taxon>Pseudomonadati</taxon>
        <taxon>Pseudomonadota</taxon>
        <taxon>Gammaproteobacteria</taxon>
        <taxon>SAR86 cluster</taxon>
    </lineage>
</organism>
<protein>
    <recommendedName>
        <fullName evidence="4">Anti sigma-E protein RseA N-terminal domain-containing protein</fullName>
    </recommendedName>
</protein>
<dbReference type="Proteomes" id="UP000010116">
    <property type="component" value="Unassembled WGS sequence"/>
</dbReference>
<dbReference type="InterPro" id="IPR036147">
    <property type="entry name" value="Anti-sigma_E_RseA_N_sf"/>
</dbReference>
<feature type="transmembrane region" description="Helical" evidence="1">
    <location>
        <begin position="73"/>
        <end position="91"/>
    </location>
</feature>
<dbReference type="HOGENOM" id="CLU_1214114_0_0_6"/>